<evidence type="ECO:0008006" key="3">
    <source>
        <dbReference type="Google" id="ProtNLM"/>
    </source>
</evidence>
<sequence length="125" mass="14132">MTAHNELIQLLDSTPYTIYDHDVFSTPTYPYVLVERSRPAYPERALTRDRQGVRVSWLLTPAGQSRQSVSIISDLIIPLLDGARLEGQRLEYEPTGVGIEEEENLQVNGLPVFFSKLTFGVTLPR</sequence>
<dbReference type="RefSeq" id="WP_182494850.1">
    <property type="nucleotide sequence ID" value="NZ_BAAAKT010000002.1"/>
</dbReference>
<reference evidence="1 2" key="1">
    <citation type="submission" date="2020-08" db="EMBL/GenBank/DDBJ databases">
        <title>Sequencing the genomes of 1000 actinobacteria strains.</title>
        <authorList>
            <person name="Klenk H.-P."/>
        </authorList>
    </citation>
    <scope>NUCLEOTIDE SEQUENCE [LARGE SCALE GENOMIC DNA]</scope>
    <source>
        <strain evidence="1 2">DSM 19081</strain>
    </source>
</reference>
<protein>
    <recommendedName>
        <fullName evidence="3">DUF3168 domain-containing protein</fullName>
    </recommendedName>
</protein>
<organism evidence="1 2">
    <name type="scientific">Nesterenkonia jeotgali</name>
    <dbReference type="NCBI Taxonomy" id="317018"/>
    <lineage>
        <taxon>Bacteria</taxon>
        <taxon>Bacillati</taxon>
        <taxon>Actinomycetota</taxon>
        <taxon>Actinomycetes</taxon>
        <taxon>Micrococcales</taxon>
        <taxon>Micrococcaceae</taxon>
        <taxon>Nesterenkonia</taxon>
    </lineage>
</organism>
<gene>
    <name evidence="1" type="ORF">HNR24_000371</name>
</gene>
<dbReference type="Proteomes" id="UP000546252">
    <property type="component" value="Unassembled WGS sequence"/>
</dbReference>
<proteinExistence type="predicted"/>
<dbReference type="AlphaFoldDB" id="A0A839FFI1"/>
<evidence type="ECO:0000313" key="2">
    <source>
        <dbReference type="Proteomes" id="UP000546252"/>
    </source>
</evidence>
<name>A0A839FFI1_9MICC</name>
<accession>A0A839FFI1</accession>
<comment type="caution">
    <text evidence="1">The sequence shown here is derived from an EMBL/GenBank/DDBJ whole genome shotgun (WGS) entry which is preliminary data.</text>
</comment>
<dbReference type="EMBL" id="JACJIH010000001">
    <property type="protein sequence ID" value="MBA8920438.1"/>
    <property type="molecule type" value="Genomic_DNA"/>
</dbReference>
<evidence type="ECO:0000313" key="1">
    <source>
        <dbReference type="EMBL" id="MBA8920438.1"/>
    </source>
</evidence>